<dbReference type="EMBL" id="CP018099">
    <property type="protein sequence ID" value="APF19996.1"/>
    <property type="molecule type" value="Genomic_DNA"/>
</dbReference>
<keyword evidence="3" id="KW-0732">Signal</keyword>
<evidence type="ECO:0000313" key="6">
    <source>
        <dbReference type="Proteomes" id="UP000004671"/>
    </source>
</evidence>
<keyword evidence="1" id="KW-0175">Coiled coil</keyword>
<sequence precursor="true">MRFILIASLFYAFNLLAQTTPLSHLEAERQHLLEQSWQLSLKKQALNQRLRPLQIQIDSLQKAQANLQAINPRQKEALTYSQQIVFLQERLDSLHARLASVNARLFRVYSRQIDSLRQALQSAKKPAQKDILSTQIERLRRKRLQVSPELKTLSLNLENIRKLNLNQVQDSLKKAILIDYLQNALNEIDRQTQYLEIKGKELRQMQRLQQKALSFVEEIDDAQMTAAAPFQQNPKTNMAPQASDDRDGAASFMSTPSSASASGVVVDLPQIDRLINQSLQGQSPVPIDSALKAIERTRAMLKMYRQIIQDKLKQ</sequence>
<feature type="compositionally biased region" description="Low complexity" evidence="2">
    <location>
        <begin position="249"/>
        <end position="260"/>
    </location>
</feature>
<feature type="region of interest" description="Disordered" evidence="2">
    <location>
        <begin position="226"/>
        <end position="260"/>
    </location>
</feature>
<reference evidence="5 6" key="1">
    <citation type="submission" date="2011-09" db="EMBL/GenBank/DDBJ databases">
        <title>The permanent draft genome of Caldithrix abyssi DSM 13497.</title>
        <authorList>
            <consortium name="US DOE Joint Genome Institute (JGI-PGF)"/>
            <person name="Lucas S."/>
            <person name="Han J."/>
            <person name="Lapidus A."/>
            <person name="Bruce D."/>
            <person name="Goodwin L."/>
            <person name="Pitluck S."/>
            <person name="Peters L."/>
            <person name="Kyrpides N."/>
            <person name="Mavromatis K."/>
            <person name="Ivanova N."/>
            <person name="Mikhailova N."/>
            <person name="Chertkov O."/>
            <person name="Detter J.C."/>
            <person name="Tapia R."/>
            <person name="Han C."/>
            <person name="Land M."/>
            <person name="Hauser L."/>
            <person name="Markowitz V."/>
            <person name="Cheng J.-F."/>
            <person name="Hugenholtz P."/>
            <person name="Woyke T."/>
            <person name="Wu D."/>
            <person name="Spring S."/>
            <person name="Brambilla E."/>
            <person name="Klenk H.-P."/>
            <person name="Eisen J.A."/>
        </authorList>
    </citation>
    <scope>NUCLEOTIDE SEQUENCE [LARGE SCALE GENOMIC DNA]</scope>
    <source>
        <strain evidence="5 6">DSM 13497</strain>
    </source>
</reference>
<dbReference type="Proteomes" id="UP000004671">
    <property type="component" value="Chromosome"/>
</dbReference>
<proteinExistence type="predicted"/>
<dbReference type="RefSeq" id="WP_006926998.1">
    <property type="nucleotide sequence ID" value="NZ_CM001402.1"/>
</dbReference>
<dbReference type="HOGENOM" id="CLU_884759_0_0_0"/>
<dbReference type="AlphaFoldDB" id="H1XQY7"/>
<feature type="coiled-coil region" evidence="1">
    <location>
        <begin position="43"/>
        <end position="104"/>
    </location>
</feature>
<feature type="chain" id="PRO_5010834580" evidence="3">
    <location>
        <begin position="18"/>
        <end position="314"/>
    </location>
</feature>
<evidence type="ECO:0000256" key="2">
    <source>
        <dbReference type="SAM" id="MobiDB-lite"/>
    </source>
</evidence>
<organism evidence="5 6">
    <name type="scientific">Caldithrix abyssi DSM 13497</name>
    <dbReference type="NCBI Taxonomy" id="880073"/>
    <lineage>
        <taxon>Bacteria</taxon>
        <taxon>Pseudomonadati</taxon>
        <taxon>Calditrichota</taxon>
        <taxon>Calditrichia</taxon>
        <taxon>Calditrichales</taxon>
        <taxon>Calditrichaceae</taxon>
        <taxon>Caldithrix</taxon>
    </lineage>
</organism>
<dbReference type="PaxDb" id="880073-Calab_0436"/>
<reference evidence="4 7" key="2">
    <citation type="submission" date="2016-11" db="EMBL/GenBank/DDBJ databases">
        <title>Genomic analysis of Caldithrix abyssi and proposal of a novel bacterial phylum Caldithrichaeota.</title>
        <authorList>
            <person name="Kublanov I."/>
            <person name="Sigalova O."/>
            <person name="Gavrilov S."/>
            <person name="Lebedinsky A."/>
            <person name="Ivanova N."/>
            <person name="Daum C."/>
            <person name="Reddy T."/>
            <person name="Klenk H.P."/>
            <person name="Goker M."/>
            <person name="Reva O."/>
            <person name="Miroshnichenko M."/>
            <person name="Kyprides N."/>
            <person name="Woyke T."/>
            <person name="Gelfand M."/>
        </authorList>
    </citation>
    <scope>NUCLEOTIDE SEQUENCE [LARGE SCALE GENOMIC DNA]</scope>
    <source>
        <strain evidence="4 7">LF13</strain>
    </source>
</reference>
<evidence type="ECO:0000256" key="3">
    <source>
        <dbReference type="SAM" id="SignalP"/>
    </source>
</evidence>
<evidence type="ECO:0000313" key="5">
    <source>
        <dbReference type="EMBL" id="EHO40081.1"/>
    </source>
</evidence>
<protein>
    <submittedName>
        <fullName evidence="5">Uncharacterized protein</fullName>
    </submittedName>
</protein>
<dbReference type="InParanoid" id="H1XQY7"/>
<accession>H1XQY7</accession>
<gene>
    <name evidence="4" type="ORF">Cabys_3248</name>
    <name evidence="5" type="ORF">Calab_0436</name>
</gene>
<dbReference type="EMBL" id="CM001402">
    <property type="protein sequence ID" value="EHO40081.1"/>
    <property type="molecule type" value="Genomic_DNA"/>
</dbReference>
<dbReference type="KEGG" id="caby:Cabys_3248"/>
<evidence type="ECO:0000313" key="7">
    <source>
        <dbReference type="Proteomes" id="UP000183868"/>
    </source>
</evidence>
<evidence type="ECO:0000256" key="1">
    <source>
        <dbReference type="SAM" id="Coils"/>
    </source>
</evidence>
<feature type="compositionally biased region" description="Polar residues" evidence="2">
    <location>
        <begin position="230"/>
        <end position="240"/>
    </location>
</feature>
<keyword evidence="6" id="KW-1185">Reference proteome</keyword>
<evidence type="ECO:0000313" key="4">
    <source>
        <dbReference type="EMBL" id="APF19996.1"/>
    </source>
</evidence>
<feature type="signal peptide" evidence="3">
    <location>
        <begin position="1"/>
        <end position="17"/>
    </location>
</feature>
<dbReference type="STRING" id="880073.Cabys_3248"/>
<name>H1XQY7_CALAY</name>
<dbReference type="Proteomes" id="UP000183868">
    <property type="component" value="Chromosome"/>
</dbReference>